<organism evidence="1 2">
    <name type="scientific">Hominimerdicola aceti</name>
    <dbReference type="NCBI Taxonomy" id="2981726"/>
    <lineage>
        <taxon>Bacteria</taxon>
        <taxon>Bacillati</taxon>
        <taxon>Bacillota</taxon>
        <taxon>Clostridia</taxon>
        <taxon>Eubacteriales</taxon>
        <taxon>Oscillospiraceae</taxon>
        <taxon>Hominimerdicola</taxon>
    </lineage>
</organism>
<gene>
    <name evidence="1" type="ORF">OCV57_07335</name>
</gene>
<dbReference type="RefSeq" id="WP_267301009.1">
    <property type="nucleotide sequence ID" value="NZ_JAOQJZ010000006.1"/>
</dbReference>
<evidence type="ECO:0000313" key="1">
    <source>
        <dbReference type="EMBL" id="MCU6705733.1"/>
    </source>
</evidence>
<dbReference type="InterPro" id="IPR022025">
    <property type="entry name" value="Amidoligase_2"/>
</dbReference>
<name>A0AAE3LHI9_9FIRM</name>
<accession>A0AAE3LHI9</accession>
<reference evidence="1 2" key="1">
    <citation type="journal article" date="2021" name="ISME Commun">
        <title>Automated analysis of genomic sequences facilitates high-throughput and comprehensive description of bacteria.</title>
        <authorList>
            <person name="Hitch T.C.A."/>
        </authorList>
    </citation>
    <scope>NUCLEOTIDE SEQUENCE [LARGE SCALE GENOMIC DNA]</scope>
    <source>
        <strain evidence="1 2">Sanger_31</strain>
    </source>
</reference>
<dbReference type="Pfam" id="PF12224">
    <property type="entry name" value="Amidoligase_2"/>
    <property type="match status" value="1"/>
</dbReference>
<sequence length="370" mass="43271">MSELTYCSICGCALEDEAECYEVENEILCQDCYDNETVVCDHCGDRCIERNTVSDENTILCTDCYDNHYYRCSNCETIVHSDDTYWRGDNAYCRECYDDCCDSSDYINDYYYKPKPVFYKLPKEDNVRFYGVELEIDGAGRYDDNAEKIYDTANVQNEVLYIKSDGSLDEGMELVSHPCSIDFHRKKFPWDEIVKKAIALGYRSHNTSTCGLHVHIGRKQLGYSYEEQEEVISRIMFFFESHWNELFKFSRRTAYSVDRWAARHGYNDKPKEILEKAKKSTKGRYACVNITNADTVEIRLFRGTLKFNSFMATLELVDSICENAVCLNDDEMNKQSWADFVLGIKPEYTELIRYLKEKRLYVNEPVSEED</sequence>
<dbReference type="AlphaFoldDB" id="A0AAE3LHI9"/>
<keyword evidence="2" id="KW-1185">Reference proteome</keyword>
<proteinExistence type="predicted"/>
<evidence type="ECO:0000313" key="2">
    <source>
        <dbReference type="Proteomes" id="UP001208131"/>
    </source>
</evidence>
<dbReference type="EMBL" id="JAOQJZ010000006">
    <property type="protein sequence ID" value="MCU6705733.1"/>
    <property type="molecule type" value="Genomic_DNA"/>
</dbReference>
<dbReference type="Proteomes" id="UP001208131">
    <property type="component" value="Unassembled WGS sequence"/>
</dbReference>
<protein>
    <submittedName>
        <fullName evidence="1">Amidoligase family protein</fullName>
    </submittedName>
</protein>
<comment type="caution">
    <text evidence="1">The sequence shown here is derived from an EMBL/GenBank/DDBJ whole genome shotgun (WGS) entry which is preliminary data.</text>
</comment>